<name>A0A850EJ68_9BACL</name>
<evidence type="ECO:0000256" key="7">
    <source>
        <dbReference type="ARBA" id="ARBA00022741"/>
    </source>
</evidence>
<dbReference type="NCBIfam" id="NF001770">
    <property type="entry name" value="PRK00509.1"/>
    <property type="match status" value="1"/>
</dbReference>
<dbReference type="EMBL" id="JABWCS010000205">
    <property type="protein sequence ID" value="NUU60958.1"/>
    <property type="molecule type" value="Genomic_DNA"/>
</dbReference>
<dbReference type="Pfam" id="PF20979">
    <property type="entry name" value="Arginosuc_syn_C"/>
    <property type="match status" value="1"/>
</dbReference>
<dbReference type="EC" id="6.3.4.5" evidence="3 9"/>
<protein>
    <recommendedName>
        <fullName evidence="3 9">Argininosuccinate synthase</fullName>
        <ecNumber evidence="3 9">6.3.4.5</ecNumber>
    </recommendedName>
    <alternativeName>
        <fullName evidence="9">Citrulline--aspartate ligase</fullName>
    </alternativeName>
</protein>
<keyword evidence="7 9" id="KW-0547">Nucleotide-binding</keyword>
<feature type="binding site" evidence="9">
    <location>
        <begin position="9"/>
        <end position="17"/>
    </location>
    <ligand>
        <name>ATP</name>
        <dbReference type="ChEBI" id="CHEBI:30616"/>
    </ligand>
</feature>
<feature type="binding site" evidence="9">
    <location>
        <position position="117"/>
    </location>
    <ligand>
        <name>ATP</name>
        <dbReference type="ChEBI" id="CHEBI:30616"/>
    </ligand>
</feature>
<dbReference type="GO" id="GO:0005524">
    <property type="term" value="F:ATP binding"/>
    <property type="evidence" value="ECO:0007669"/>
    <property type="project" value="UniProtKB-UniRule"/>
</dbReference>
<dbReference type="UniPathway" id="UPA00068">
    <property type="reaction ID" value="UER00113"/>
</dbReference>
<organism evidence="12 13">
    <name type="scientific">Paenibacillus agri</name>
    <dbReference type="NCBI Taxonomy" id="2744309"/>
    <lineage>
        <taxon>Bacteria</taxon>
        <taxon>Bacillati</taxon>
        <taxon>Bacillota</taxon>
        <taxon>Bacilli</taxon>
        <taxon>Bacillales</taxon>
        <taxon>Paenibacillaceae</taxon>
        <taxon>Paenibacillus</taxon>
    </lineage>
</organism>
<feature type="binding site" evidence="9">
    <location>
        <position position="269"/>
    </location>
    <ligand>
        <name>L-citrulline</name>
        <dbReference type="ChEBI" id="CHEBI:57743"/>
    </ligand>
</feature>
<comment type="pathway">
    <text evidence="1 9">Amino-acid biosynthesis; L-arginine biosynthesis; L-arginine from L-ornithine and carbamoyl phosphate: step 2/3.</text>
</comment>
<evidence type="ECO:0000256" key="3">
    <source>
        <dbReference type="ARBA" id="ARBA00012286"/>
    </source>
</evidence>
<dbReference type="PANTHER" id="PTHR11587:SF2">
    <property type="entry name" value="ARGININOSUCCINATE SYNTHASE"/>
    <property type="match status" value="1"/>
</dbReference>
<evidence type="ECO:0000259" key="10">
    <source>
        <dbReference type="Pfam" id="PF00764"/>
    </source>
</evidence>
<dbReference type="PANTHER" id="PTHR11587">
    <property type="entry name" value="ARGININOSUCCINATE SYNTHASE"/>
    <property type="match status" value="1"/>
</dbReference>
<comment type="similarity">
    <text evidence="9">Belongs to the argininosuccinate synthase family. Type 1 subfamily.</text>
</comment>
<feature type="domain" description="Arginosuccinate synthase-like N-terminal" evidence="10">
    <location>
        <begin position="5"/>
        <end position="170"/>
    </location>
</feature>
<keyword evidence="6 9" id="KW-0028">Amino-acid biosynthesis</keyword>
<evidence type="ECO:0000256" key="1">
    <source>
        <dbReference type="ARBA" id="ARBA00004967"/>
    </source>
</evidence>
<dbReference type="Pfam" id="PF00764">
    <property type="entry name" value="Arginosuc_synth"/>
    <property type="match status" value="1"/>
</dbReference>
<feature type="binding site" evidence="9">
    <location>
        <position position="127"/>
    </location>
    <ligand>
        <name>L-citrulline</name>
        <dbReference type="ChEBI" id="CHEBI:57743"/>
    </ligand>
</feature>
<proteinExistence type="inferred from homology"/>
<dbReference type="InterPro" id="IPR023434">
    <property type="entry name" value="Arginosuc_synth_type_1_subfam"/>
</dbReference>
<evidence type="ECO:0000256" key="9">
    <source>
        <dbReference type="HAMAP-Rule" id="MF_00005"/>
    </source>
</evidence>
<dbReference type="GO" id="GO:0004055">
    <property type="term" value="F:argininosuccinate synthase activity"/>
    <property type="evidence" value="ECO:0007669"/>
    <property type="project" value="UniProtKB-UniRule"/>
</dbReference>
<feature type="binding site" evidence="9">
    <location>
        <position position="92"/>
    </location>
    <ligand>
        <name>L-citrulline</name>
        <dbReference type="ChEBI" id="CHEBI:57743"/>
    </ligand>
</feature>
<dbReference type="InterPro" id="IPR001518">
    <property type="entry name" value="Arginosuc_synth"/>
</dbReference>
<reference evidence="12" key="1">
    <citation type="submission" date="2020-06" db="EMBL/GenBank/DDBJ databases">
        <title>Paenibacillus sp. nov., isolated from soil.</title>
        <authorList>
            <person name="Seo Y.L."/>
        </authorList>
    </citation>
    <scope>NUCLEOTIDE SEQUENCE [LARGE SCALE GENOMIC DNA]</scope>
    <source>
        <strain evidence="12">JW14</strain>
    </source>
</reference>
<evidence type="ECO:0000256" key="6">
    <source>
        <dbReference type="ARBA" id="ARBA00022605"/>
    </source>
</evidence>
<evidence type="ECO:0000256" key="8">
    <source>
        <dbReference type="ARBA" id="ARBA00022840"/>
    </source>
</evidence>
<dbReference type="CDD" id="cd01999">
    <property type="entry name" value="ASS"/>
    <property type="match status" value="1"/>
</dbReference>
<dbReference type="GO" id="GO:0005737">
    <property type="term" value="C:cytoplasm"/>
    <property type="evidence" value="ECO:0007669"/>
    <property type="project" value="UniProtKB-SubCell"/>
</dbReference>
<dbReference type="HAMAP" id="MF_00005">
    <property type="entry name" value="Arg_succ_synth_type1"/>
    <property type="match status" value="1"/>
</dbReference>
<dbReference type="PROSITE" id="PS00565">
    <property type="entry name" value="ARGININOSUCCIN_SYN_2"/>
    <property type="match status" value="1"/>
</dbReference>
<dbReference type="GO" id="GO:0006526">
    <property type="term" value="P:L-arginine biosynthetic process"/>
    <property type="evidence" value="ECO:0007669"/>
    <property type="project" value="UniProtKB-UniRule"/>
</dbReference>
<feature type="binding site" evidence="9">
    <location>
        <position position="36"/>
    </location>
    <ligand>
        <name>ATP</name>
        <dbReference type="ChEBI" id="CHEBI:30616"/>
    </ligand>
</feature>
<evidence type="ECO:0000313" key="12">
    <source>
        <dbReference type="EMBL" id="NUU60958.1"/>
    </source>
</evidence>
<keyword evidence="4 9" id="KW-0055">Arginine biosynthesis</keyword>
<keyword evidence="5 9" id="KW-0436">Ligase</keyword>
<dbReference type="FunFam" id="3.90.1260.10:FF:000007">
    <property type="entry name" value="Argininosuccinate synthase"/>
    <property type="match status" value="1"/>
</dbReference>
<keyword evidence="9" id="KW-0963">Cytoplasm</keyword>
<evidence type="ECO:0000256" key="5">
    <source>
        <dbReference type="ARBA" id="ARBA00022598"/>
    </source>
</evidence>
<feature type="binding site" evidence="9">
    <location>
        <position position="123"/>
    </location>
    <ligand>
        <name>L-citrulline</name>
        <dbReference type="ChEBI" id="CHEBI:57743"/>
    </ligand>
</feature>
<comment type="subcellular location">
    <subcellularLocation>
        <location evidence="9">Cytoplasm</location>
    </subcellularLocation>
</comment>
<evidence type="ECO:0000313" key="13">
    <source>
        <dbReference type="Proteomes" id="UP000564806"/>
    </source>
</evidence>
<dbReference type="InterPro" id="IPR014729">
    <property type="entry name" value="Rossmann-like_a/b/a_fold"/>
</dbReference>
<comment type="catalytic activity">
    <reaction evidence="9">
        <text>L-citrulline + L-aspartate + ATP = 2-(N(omega)-L-arginino)succinate + AMP + diphosphate + H(+)</text>
        <dbReference type="Rhea" id="RHEA:10932"/>
        <dbReference type="ChEBI" id="CHEBI:15378"/>
        <dbReference type="ChEBI" id="CHEBI:29991"/>
        <dbReference type="ChEBI" id="CHEBI:30616"/>
        <dbReference type="ChEBI" id="CHEBI:33019"/>
        <dbReference type="ChEBI" id="CHEBI:57472"/>
        <dbReference type="ChEBI" id="CHEBI:57743"/>
        <dbReference type="ChEBI" id="CHEBI:456215"/>
        <dbReference type="EC" id="6.3.4.5"/>
    </reaction>
</comment>
<feature type="domain" description="Arginosuccinate synthase C-terminal" evidence="11">
    <location>
        <begin position="179"/>
        <end position="402"/>
    </location>
</feature>
<dbReference type="InterPro" id="IPR048268">
    <property type="entry name" value="Arginosuc_syn_C"/>
</dbReference>
<dbReference type="Gene3D" id="3.90.1260.10">
    <property type="entry name" value="Argininosuccinate synthetase, chain A, domain 2"/>
    <property type="match status" value="1"/>
</dbReference>
<feature type="binding site" evidence="9">
    <location>
        <position position="124"/>
    </location>
    <ligand>
        <name>L-aspartate</name>
        <dbReference type="ChEBI" id="CHEBI:29991"/>
    </ligand>
</feature>
<keyword evidence="13" id="KW-1185">Reference proteome</keyword>
<feature type="binding site" evidence="9">
    <location>
        <position position="281"/>
    </location>
    <ligand>
        <name>L-citrulline</name>
        <dbReference type="ChEBI" id="CHEBI:57743"/>
    </ligand>
</feature>
<dbReference type="GO" id="GO:0000050">
    <property type="term" value="P:urea cycle"/>
    <property type="evidence" value="ECO:0007669"/>
    <property type="project" value="TreeGrafter"/>
</dbReference>
<dbReference type="PROSITE" id="PS00564">
    <property type="entry name" value="ARGININOSUCCIN_SYN_1"/>
    <property type="match status" value="1"/>
</dbReference>
<dbReference type="InterPro" id="IPR048267">
    <property type="entry name" value="Arginosuc_syn_N"/>
</dbReference>
<dbReference type="RefSeq" id="WP_066378771.1">
    <property type="nucleotide sequence ID" value="NZ_JABWCS010000205.1"/>
</dbReference>
<gene>
    <name evidence="9" type="primary">argG</name>
    <name evidence="12" type="ORF">HPT30_11425</name>
</gene>
<dbReference type="AlphaFoldDB" id="A0A850EJ68"/>
<dbReference type="GO" id="GO:0000053">
    <property type="term" value="P:argininosuccinate metabolic process"/>
    <property type="evidence" value="ECO:0007669"/>
    <property type="project" value="TreeGrafter"/>
</dbReference>
<feature type="binding site" evidence="9">
    <location>
        <position position="119"/>
    </location>
    <ligand>
        <name>L-aspartate</name>
        <dbReference type="ChEBI" id="CHEBI:29991"/>
    </ligand>
</feature>
<feature type="binding site" evidence="9">
    <location>
        <position position="189"/>
    </location>
    <ligand>
        <name>L-citrulline</name>
        <dbReference type="ChEBI" id="CHEBI:57743"/>
    </ligand>
</feature>
<evidence type="ECO:0000259" key="11">
    <source>
        <dbReference type="Pfam" id="PF20979"/>
    </source>
</evidence>
<feature type="binding site" evidence="9">
    <location>
        <position position="180"/>
    </location>
    <ligand>
        <name>L-citrulline</name>
        <dbReference type="ChEBI" id="CHEBI:57743"/>
    </ligand>
</feature>
<dbReference type="NCBIfam" id="TIGR00032">
    <property type="entry name" value="argG"/>
    <property type="match status" value="1"/>
</dbReference>
<comment type="subunit">
    <text evidence="2 9">Homotetramer.</text>
</comment>
<comment type="caution">
    <text evidence="12">The sequence shown here is derived from an EMBL/GenBank/DDBJ whole genome shotgun (WGS) entry which is preliminary data.</text>
</comment>
<dbReference type="SUPFAM" id="SSF69864">
    <property type="entry name" value="Argininosuccinate synthetase, C-terminal domain"/>
    <property type="match status" value="1"/>
</dbReference>
<accession>A0A850EJ68</accession>
<dbReference type="FunFam" id="3.40.50.620:FF:000019">
    <property type="entry name" value="Argininosuccinate synthase"/>
    <property type="match status" value="1"/>
</dbReference>
<feature type="binding site" evidence="9">
    <location>
        <position position="123"/>
    </location>
    <ligand>
        <name>L-aspartate</name>
        <dbReference type="ChEBI" id="CHEBI:29991"/>
    </ligand>
</feature>
<evidence type="ECO:0000256" key="4">
    <source>
        <dbReference type="ARBA" id="ARBA00022571"/>
    </source>
</evidence>
<dbReference type="SUPFAM" id="SSF52402">
    <property type="entry name" value="Adenine nucleotide alpha hydrolases-like"/>
    <property type="match status" value="1"/>
</dbReference>
<feature type="binding site" evidence="9">
    <location>
        <position position="87"/>
    </location>
    <ligand>
        <name>L-citrulline</name>
        <dbReference type="ChEBI" id="CHEBI:57743"/>
    </ligand>
</feature>
<dbReference type="Gene3D" id="3.40.50.620">
    <property type="entry name" value="HUPs"/>
    <property type="match status" value="1"/>
</dbReference>
<sequence>MAKEKIVLAYSGGLDTSVILKWLKETYDAEIIAFTADIGQKEELDGLEEKALATGASKVYIDDLRDEFASDFIYPMFQSGALYEGQYLLGTSIARPLIAKRMVDIAIAEGATAIAHGATGKGNDQVRFELNAAALAPGIQVIAPWRLEEFRNQFPGRAEMIAYAEANDIPVQASAAKPYSMDRNLLHISYESGVLEDPWFDPSAPENKGMFLLSNAPEDAPDEPEYLELEFLKGDCVALNGESLSPLQVMEKLNELGGKHGIGRVDMVENRFVGMKSRGVYETPGGTILFTAHRKMESITMDREVMNLRDSLITRYSTLVYNGFWFAPERKALQALVTESQQNVTGTVRVKLYKGNIIGAGVKSPVSLYNPEIATMEADPTQAYDQGDATGFIRLNALRLKVSSGVAESNK</sequence>
<dbReference type="InterPro" id="IPR018223">
    <property type="entry name" value="Arginosuc_synth_CS"/>
</dbReference>
<dbReference type="Proteomes" id="UP000564806">
    <property type="component" value="Unassembled WGS sequence"/>
</dbReference>
<dbReference type="InterPro" id="IPR024074">
    <property type="entry name" value="AS_cat/multimer_dom_body"/>
</dbReference>
<evidence type="ECO:0000256" key="2">
    <source>
        <dbReference type="ARBA" id="ARBA00011881"/>
    </source>
</evidence>
<keyword evidence="8 9" id="KW-0067">ATP-binding</keyword>